<gene>
    <name evidence="1" type="ORF">UFOPK2252_00591</name>
    <name evidence="2" type="ORF">UFOPK4442_00260</name>
</gene>
<evidence type="ECO:0000313" key="1">
    <source>
        <dbReference type="EMBL" id="CAB4655234.1"/>
    </source>
</evidence>
<reference evidence="2" key="1">
    <citation type="submission" date="2020-05" db="EMBL/GenBank/DDBJ databases">
        <authorList>
            <person name="Chiriac C."/>
            <person name="Salcher M."/>
            <person name="Ghai R."/>
            <person name="Kavagutti S V."/>
        </authorList>
    </citation>
    <scope>NUCLEOTIDE SEQUENCE</scope>
</reference>
<accession>A0A6J7W1I6</accession>
<dbReference type="AlphaFoldDB" id="A0A6J7W1I6"/>
<dbReference type="EMBL" id="CAEZWN010000045">
    <property type="protein sequence ID" value="CAB4655234.1"/>
    <property type="molecule type" value="Genomic_DNA"/>
</dbReference>
<sequence>MAKRFKNTPLFGRSVAKRSISESALTESRYFLNSASTSLPLANSAASALSAATTINVAPNNVSGRVV</sequence>
<evidence type="ECO:0000313" key="2">
    <source>
        <dbReference type="EMBL" id="CAB5144499.1"/>
    </source>
</evidence>
<dbReference type="EMBL" id="CAFBSA010000027">
    <property type="protein sequence ID" value="CAB5144499.1"/>
    <property type="molecule type" value="Genomic_DNA"/>
</dbReference>
<organism evidence="2">
    <name type="scientific">freshwater metagenome</name>
    <dbReference type="NCBI Taxonomy" id="449393"/>
    <lineage>
        <taxon>unclassified sequences</taxon>
        <taxon>metagenomes</taxon>
        <taxon>ecological metagenomes</taxon>
    </lineage>
</organism>
<protein>
    <submittedName>
        <fullName evidence="2">Unannotated protein</fullName>
    </submittedName>
</protein>
<proteinExistence type="predicted"/>
<name>A0A6J7W1I6_9ZZZZ</name>